<feature type="domain" description="AB hydrolase-1" evidence="1">
    <location>
        <begin position="111"/>
        <end position="162"/>
    </location>
</feature>
<evidence type="ECO:0000313" key="2">
    <source>
        <dbReference type="EMBL" id="CAB4926322.1"/>
    </source>
</evidence>
<name>A0A6J7I6S4_9ZZZZ</name>
<organism evidence="2">
    <name type="scientific">freshwater metagenome</name>
    <dbReference type="NCBI Taxonomy" id="449393"/>
    <lineage>
        <taxon>unclassified sequences</taxon>
        <taxon>metagenomes</taxon>
        <taxon>ecological metagenomes</taxon>
    </lineage>
</organism>
<gene>
    <name evidence="2" type="ORF">UFOPK3610_01697</name>
</gene>
<dbReference type="InterPro" id="IPR000073">
    <property type="entry name" value="AB_hydrolase_1"/>
</dbReference>
<sequence>MQFVYQFPERAETLVLVSSGGLGEGMNAGLKLATLPGAGLFVATAFNRPTMMTMSWIGRTLTRVGVRDHSLTPETLETIGKLAHPQRRAAFLSTLRGVISTKGQILSAIDKLSILGDRRILIIWGDRDPLIPVAHAERAHELLPNSRLVVFAGAGHEPHFFDAPRFADELLVHLASVQPVR</sequence>
<proteinExistence type="predicted"/>
<evidence type="ECO:0000259" key="1">
    <source>
        <dbReference type="Pfam" id="PF00561"/>
    </source>
</evidence>
<dbReference type="Pfam" id="PF00561">
    <property type="entry name" value="Abhydrolase_1"/>
    <property type="match status" value="1"/>
</dbReference>
<reference evidence="2" key="1">
    <citation type="submission" date="2020-05" db="EMBL/GenBank/DDBJ databases">
        <authorList>
            <person name="Chiriac C."/>
            <person name="Salcher M."/>
            <person name="Ghai R."/>
            <person name="Kavagutti S V."/>
        </authorList>
    </citation>
    <scope>NUCLEOTIDE SEQUENCE</scope>
</reference>
<protein>
    <submittedName>
        <fullName evidence="2">Unannotated protein</fullName>
    </submittedName>
</protein>
<dbReference type="Gene3D" id="3.40.50.1820">
    <property type="entry name" value="alpha/beta hydrolase"/>
    <property type="match status" value="1"/>
</dbReference>
<dbReference type="EMBL" id="CAFBMR010000100">
    <property type="protein sequence ID" value="CAB4926322.1"/>
    <property type="molecule type" value="Genomic_DNA"/>
</dbReference>
<accession>A0A6J7I6S4</accession>
<dbReference type="InterPro" id="IPR029058">
    <property type="entry name" value="AB_hydrolase_fold"/>
</dbReference>
<dbReference type="AlphaFoldDB" id="A0A6J7I6S4"/>
<dbReference type="SUPFAM" id="SSF53474">
    <property type="entry name" value="alpha/beta-Hydrolases"/>
    <property type="match status" value="1"/>
</dbReference>